<evidence type="ECO:0000313" key="2">
    <source>
        <dbReference type="Proteomes" id="UP000094147"/>
    </source>
</evidence>
<dbReference type="EMBL" id="CP012418">
    <property type="protein sequence ID" value="AOE49435.1"/>
    <property type="molecule type" value="Genomic_DNA"/>
</dbReference>
<protein>
    <submittedName>
        <fullName evidence="1">Uncharacterized protein</fullName>
    </submittedName>
</protein>
<dbReference type="RefSeq" id="WP_156768957.1">
    <property type="nucleotide sequence ID" value="NZ_CP012418.1"/>
</dbReference>
<organism evidence="1 2">
    <name type="scientific">Kangiella sediminilitoris</name>
    <dbReference type="NCBI Taxonomy" id="1144748"/>
    <lineage>
        <taxon>Bacteria</taxon>
        <taxon>Pseudomonadati</taxon>
        <taxon>Pseudomonadota</taxon>
        <taxon>Gammaproteobacteria</taxon>
        <taxon>Kangiellales</taxon>
        <taxon>Kangiellaceae</taxon>
        <taxon>Kangiella</taxon>
    </lineage>
</organism>
<dbReference type="KEGG" id="ksd:KS2013_711"/>
<dbReference type="AlphaFoldDB" id="A0A1B3B9H7"/>
<sequence precursor="true">MTKLRSYLMVTALIYSGLTVAVDTGPLLISELPPGQVYSESELAAFEKGVDLKLKGRESSGLEKDYQTYSAVLSINPEKVTPEQKDYLLKLTEHKSLAYKAHPEGPVAVPVFNIRALAEYKIFQYEVAAQAEKMKELIANDHQLFVKESLNNKAQLQAARKALNDSLPISDAVLNNMVMSYKANNSSSSAMLLSELVQLTGNKQAVYALLDFEGEHWQKSQILNNLSQYLTAQEQEAVLHNLIHQKGELSSQAVLHYARLPATVSKPDLLYGLLSDQYLGASSAAALARSAQKPLDVRWLKHNIQRHSESRVTVANSLLALKLAGDVESKYILRELLESDEIKFDDMKAEVLAWLK</sequence>
<evidence type="ECO:0000313" key="1">
    <source>
        <dbReference type="EMBL" id="AOE49435.1"/>
    </source>
</evidence>
<dbReference type="Proteomes" id="UP000094147">
    <property type="component" value="Chromosome"/>
</dbReference>
<dbReference type="STRING" id="1144748.KS2013_711"/>
<gene>
    <name evidence="1" type="ORF">KS2013_711</name>
</gene>
<keyword evidence="2" id="KW-1185">Reference proteome</keyword>
<dbReference type="OrthoDB" id="6193857at2"/>
<name>A0A1B3B9H7_9GAMM</name>
<proteinExistence type="predicted"/>
<reference evidence="2" key="1">
    <citation type="submission" date="2015-08" db="EMBL/GenBank/DDBJ databases">
        <authorList>
            <person name="Kim K.M."/>
        </authorList>
    </citation>
    <scope>NUCLEOTIDE SEQUENCE [LARGE SCALE GENOMIC DNA]</scope>
    <source>
        <strain evidence="2">KCTC 23892</strain>
    </source>
</reference>
<accession>A0A1B3B9H7</accession>